<protein>
    <submittedName>
        <fullName evidence="2">Aminoacrylate hydrolase RutD</fullName>
    </submittedName>
</protein>
<accession>A0A3P4AXH0</accession>
<proteinExistence type="predicted"/>
<keyword evidence="3" id="KW-1185">Reference proteome</keyword>
<dbReference type="InterPro" id="IPR000073">
    <property type="entry name" value="AB_hydrolase_1"/>
</dbReference>
<evidence type="ECO:0000313" key="3">
    <source>
        <dbReference type="Proteomes" id="UP000277294"/>
    </source>
</evidence>
<dbReference type="RefSeq" id="WP_160142096.1">
    <property type="nucleotide sequence ID" value="NZ_UWPJ01000005.1"/>
</dbReference>
<dbReference type="Gene3D" id="3.40.50.1820">
    <property type="entry name" value="alpha/beta hydrolase"/>
    <property type="match status" value="1"/>
</dbReference>
<feature type="domain" description="AB hydrolase-1" evidence="1">
    <location>
        <begin position="38"/>
        <end position="121"/>
    </location>
</feature>
<keyword evidence="2" id="KW-0378">Hydrolase</keyword>
<dbReference type="Proteomes" id="UP000277294">
    <property type="component" value="Unassembled WGS sequence"/>
</dbReference>
<dbReference type="GO" id="GO:0016787">
    <property type="term" value="F:hydrolase activity"/>
    <property type="evidence" value="ECO:0007669"/>
    <property type="project" value="UniProtKB-KW"/>
</dbReference>
<dbReference type="InterPro" id="IPR050471">
    <property type="entry name" value="AB_hydrolase"/>
</dbReference>
<name>A0A3P4AXH0_9BURK</name>
<dbReference type="EMBL" id="UWPJ01000005">
    <property type="protein sequence ID" value="VCU68231.1"/>
    <property type="molecule type" value="Genomic_DNA"/>
</dbReference>
<dbReference type="Pfam" id="PF00561">
    <property type="entry name" value="Abhydrolase_1"/>
    <property type="match status" value="1"/>
</dbReference>
<sequence>MTKTVIRGAELHYDVVGSSGAWIALSPGGRRGSGELLPLAQSLARAGYRVLLHDRRNCGLSPVSFADDDSEFAVWADDLYELLRGLGIDRAIVGGFSSGCRMSLLLALKHPETVRALLLMRVTGGAFAANLLARKYYGSYIELARAGGMAAVCADPHFAGMIAADARNRDTLMRLPTQRFIQTMERWRASLEAGAHMPALGVDADDLKRLDMPAGVIPGNDAIHPLQVGRNVAELLRQGTLLDPGLVQQDAEFIDMDAWCGRETLARTLIDYLEQACK</sequence>
<dbReference type="PANTHER" id="PTHR43433:SF5">
    <property type="entry name" value="AB HYDROLASE-1 DOMAIN-CONTAINING PROTEIN"/>
    <property type="match status" value="1"/>
</dbReference>
<dbReference type="SUPFAM" id="SSF53474">
    <property type="entry name" value="alpha/beta-Hydrolases"/>
    <property type="match status" value="1"/>
</dbReference>
<reference evidence="2 3" key="1">
    <citation type="submission" date="2018-10" db="EMBL/GenBank/DDBJ databases">
        <authorList>
            <person name="Criscuolo A."/>
        </authorList>
    </citation>
    <scope>NUCLEOTIDE SEQUENCE [LARGE SCALE GENOMIC DNA]</scope>
    <source>
        <strain evidence="2">DnA1</strain>
    </source>
</reference>
<evidence type="ECO:0000259" key="1">
    <source>
        <dbReference type="Pfam" id="PF00561"/>
    </source>
</evidence>
<organism evidence="2 3">
    <name type="scientific">Pigmentiphaga humi</name>
    <dbReference type="NCBI Taxonomy" id="2478468"/>
    <lineage>
        <taxon>Bacteria</taxon>
        <taxon>Pseudomonadati</taxon>
        <taxon>Pseudomonadota</taxon>
        <taxon>Betaproteobacteria</taxon>
        <taxon>Burkholderiales</taxon>
        <taxon>Alcaligenaceae</taxon>
        <taxon>Pigmentiphaga</taxon>
    </lineage>
</organism>
<dbReference type="InterPro" id="IPR029058">
    <property type="entry name" value="AB_hydrolase_fold"/>
</dbReference>
<evidence type="ECO:0000313" key="2">
    <source>
        <dbReference type="EMBL" id="VCU68231.1"/>
    </source>
</evidence>
<dbReference type="OrthoDB" id="9802676at2"/>
<dbReference type="AlphaFoldDB" id="A0A3P4AXH0"/>
<gene>
    <name evidence="2" type="primary">rutD</name>
    <name evidence="2" type="ORF">PIGHUM_00281</name>
</gene>
<dbReference type="PANTHER" id="PTHR43433">
    <property type="entry name" value="HYDROLASE, ALPHA/BETA FOLD FAMILY PROTEIN"/>
    <property type="match status" value="1"/>
</dbReference>